<evidence type="ECO:0000256" key="17">
    <source>
        <dbReference type="SAM" id="Phobius"/>
    </source>
</evidence>
<dbReference type="GO" id="GO:0004888">
    <property type="term" value="F:transmembrane signaling receptor activity"/>
    <property type="evidence" value="ECO:0007669"/>
    <property type="project" value="InterPro"/>
</dbReference>
<feature type="disulfide bond" evidence="16">
    <location>
        <begin position="432"/>
        <end position="455"/>
    </location>
</feature>
<evidence type="ECO:0000256" key="15">
    <source>
        <dbReference type="PIRNR" id="PIRNR037595"/>
    </source>
</evidence>
<dbReference type="SMART" id="SM00255">
    <property type="entry name" value="TIR"/>
    <property type="match status" value="1"/>
</dbReference>
<keyword evidence="11 17" id="KW-0472">Membrane</keyword>
<feature type="domain" description="TIR" evidence="18">
    <location>
        <begin position="655"/>
        <end position="797"/>
    </location>
</feature>
<dbReference type="PROSITE" id="PS51450">
    <property type="entry name" value="LRR"/>
    <property type="match status" value="2"/>
</dbReference>
<evidence type="ECO:0000256" key="1">
    <source>
        <dbReference type="ARBA" id="ARBA00004479"/>
    </source>
</evidence>
<comment type="subcellular location">
    <subcellularLocation>
        <location evidence="1">Membrane</location>
        <topology evidence="1">Single-pass type I membrane protein</topology>
    </subcellularLocation>
</comment>
<evidence type="ECO:0000259" key="18">
    <source>
        <dbReference type="PROSITE" id="PS50104"/>
    </source>
</evidence>
<keyword evidence="16" id="KW-1015">Disulfide bond</keyword>
<dbReference type="Ensembl" id="ENSOABT00000012436.2">
    <property type="protein sequence ID" value="ENSOABP00000012031.2"/>
    <property type="gene ID" value="ENSOABG00000006176.2"/>
</dbReference>
<evidence type="ECO:0000256" key="14">
    <source>
        <dbReference type="ARBA" id="ARBA00023198"/>
    </source>
</evidence>
<dbReference type="FunFam" id="3.40.50.10140:FF:000001">
    <property type="entry name" value="Toll-like receptor 2"/>
    <property type="match status" value="1"/>
</dbReference>
<dbReference type="InterPro" id="IPR032675">
    <property type="entry name" value="LRR_dom_sf"/>
</dbReference>
<keyword evidence="12 15" id="KW-0675">Receptor</keyword>
<evidence type="ECO:0000256" key="16">
    <source>
        <dbReference type="PIRSR" id="PIRSR037595-2"/>
    </source>
</evidence>
<evidence type="ECO:0000256" key="13">
    <source>
        <dbReference type="ARBA" id="ARBA00023180"/>
    </source>
</evidence>
<reference evidence="19" key="2">
    <citation type="submission" date="2025-09" db="UniProtKB">
        <authorList>
            <consortium name="Ensembl"/>
        </authorList>
    </citation>
    <scope>IDENTIFICATION</scope>
</reference>
<evidence type="ECO:0000256" key="3">
    <source>
        <dbReference type="ARBA" id="ARBA00022588"/>
    </source>
</evidence>
<gene>
    <name evidence="19" type="primary">TLR1</name>
</gene>
<keyword evidence="6" id="KW-0732">Signal</keyword>
<dbReference type="PIRSF" id="PIRSF037595">
    <property type="entry name" value="Toll-like_receptor"/>
    <property type="match status" value="1"/>
</dbReference>
<keyword evidence="10" id="KW-0520">NAD</keyword>
<accession>A0A668SC82</accession>
<dbReference type="GO" id="GO:0006954">
    <property type="term" value="P:inflammatory response"/>
    <property type="evidence" value="ECO:0007669"/>
    <property type="project" value="UniProtKB-UniRule"/>
</dbReference>
<dbReference type="Pfam" id="PF13855">
    <property type="entry name" value="LRR_8"/>
    <property type="match status" value="2"/>
</dbReference>
<dbReference type="SMART" id="SM00369">
    <property type="entry name" value="LRR_TYP"/>
    <property type="match status" value="7"/>
</dbReference>
<dbReference type="Proteomes" id="UP000472276">
    <property type="component" value="Unassembled WGS sequence"/>
</dbReference>
<dbReference type="AlphaFoldDB" id="A0A668SC82"/>
<dbReference type="SUPFAM" id="SSF52058">
    <property type="entry name" value="L domain-like"/>
    <property type="match status" value="1"/>
</dbReference>
<keyword evidence="7" id="KW-0677">Repeat</keyword>
<dbReference type="PANTHER" id="PTHR24365">
    <property type="entry name" value="TOLL-LIKE RECEPTOR"/>
    <property type="match status" value="1"/>
</dbReference>
<dbReference type="InterPro" id="IPR001611">
    <property type="entry name" value="Leu-rich_rpt"/>
</dbReference>
<sequence>MSTLLYLFFIKSDMLWQRIFLVILLIFHKSASSPDNFVDRSSQNLSSVPTDLPQTTEFLDLSRNYIHQLHNGDFEKTTHLRFLNVSWNGLEEIDPQTFLDTPLLEHLDLSHNNLKNLSGQQYLLHTVNLLMLNLAFNRFLTMTLGSEFSSLVKLERLKVGAKNISVGDFKNIAKVKLRTLTLLLEDGLYYEAGSLEDVHAQRLQIAFGHNQKIDRNLTADALSLFAEVEMMNMKDGYRDLSKQLRETVKIHTTSFYLTNITIKWQDLTEYVNVALNTTLKHLDASDVRIMEPPRKETEVIKTSQVISFTARQAVVTSFFFSQEALYNFFISMPVESVAITDTPIIHMTCPKSQSPIRQLDFSNCAMSDTIFSSVVDDKFVECQNLRNLKNLTLVGNSLKKLEILSKRFQYMSSLQHLDLSVNSIGYDHSLECIWPASITNINLSSNSLTDSVFQCLPNGTQILDLQNNQISVVPQSIFKLRNLSSLNLNANRLRDLPLCHTFPKLHKLLLRSNSLHAPSVNILESCPELRTLDVSFNPFTCICTLRSFIKLAINSEKNNSQSGIELLNWPQGYYCTYPEDVRNSTLRDISIPEVSCSIGLLVVAILVPAGTLIISVVILCHCLDVPWYMGMIWQWTRAKHRARMQQARSEDLVGLEFHAFVSYSQHDADWVRNSFFPTSSPAGGLRICHHEKHFVPGKTIIENIISCVEKCRRSVFVLSAHFVKSEWCHYELYFATHQRLTLGSDSIVLVLLEPLPQYLIPSKYYQLKSMMNRHTYLEWPQDRAKQRLFWANLRAALQTDLPNAPVTQVQEHLAEERLEEEQRLIG</sequence>
<dbReference type="GO" id="GO:0005886">
    <property type="term" value="C:plasma membrane"/>
    <property type="evidence" value="ECO:0007669"/>
    <property type="project" value="TreeGrafter"/>
</dbReference>
<evidence type="ECO:0000256" key="5">
    <source>
        <dbReference type="ARBA" id="ARBA00022692"/>
    </source>
</evidence>
<comment type="similarity">
    <text evidence="2 15">Belongs to the Toll-like receptor family.</text>
</comment>
<dbReference type="OMA" id="SWNSLEY"/>
<feature type="transmembrane region" description="Helical" evidence="17">
    <location>
        <begin position="598"/>
        <end position="623"/>
    </location>
</feature>
<dbReference type="GO" id="GO:0002224">
    <property type="term" value="P:toll-like receptor signaling pathway"/>
    <property type="evidence" value="ECO:0007669"/>
    <property type="project" value="InterPro"/>
</dbReference>
<keyword evidence="3 15" id="KW-0399">Innate immunity</keyword>
<reference evidence="19" key="1">
    <citation type="submission" date="2025-08" db="UniProtKB">
        <authorList>
            <consortium name="Ensembl"/>
        </authorList>
    </citation>
    <scope>IDENTIFICATION</scope>
</reference>
<keyword evidence="8 15" id="KW-0391">Immunity</keyword>
<dbReference type="Gene3D" id="3.80.10.10">
    <property type="entry name" value="Ribonuclease Inhibitor"/>
    <property type="match status" value="1"/>
</dbReference>
<keyword evidence="13" id="KW-0325">Glycoprotein</keyword>
<evidence type="ECO:0000256" key="10">
    <source>
        <dbReference type="ARBA" id="ARBA00023027"/>
    </source>
</evidence>
<evidence type="ECO:0000313" key="19">
    <source>
        <dbReference type="Ensembl" id="ENSOABP00000012031.2"/>
    </source>
</evidence>
<dbReference type="InterPro" id="IPR003591">
    <property type="entry name" value="Leu-rich_rpt_typical-subtyp"/>
</dbReference>
<evidence type="ECO:0000256" key="11">
    <source>
        <dbReference type="ARBA" id="ARBA00023136"/>
    </source>
</evidence>
<dbReference type="SUPFAM" id="SSF52200">
    <property type="entry name" value="Toll/Interleukin receptor TIR domain"/>
    <property type="match status" value="1"/>
</dbReference>
<keyword evidence="5 17" id="KW-0812">Transmembrane</keyword>
<keyword evidence="20" id="KW-1185">Reference proteome</keyword>
<evidence type="ECO:0000256" key="7">
    <source>
        <dbReference type="ARBA" id="ARBA00022737"/>
    </source>
</evidence>
<dbReference type="PROSITE" id="PS50104">
    <property type="entry name" value="TIR"/>
    <property type="match status" value="1"/>
</dbReference>
<evidence type="ECO:0000256" key="9">
    <source>
        <dbReference type="ARBA" id="ARBA00022989"/>
    </source>
</evidence>
<dbReference type="InterPro" id="IPR000157">
    <property type="entry name" value="TIR_dom"/>
</dbReference>
<protein>
    <recommendedName>
        <fullName evidence="18">TIR domain-containing protein</fullName>
    </recommendedName>
</protein>
<evidence type="ECO:0000256" key="2">
    <source>
        <dbReference type="ARBA" id="ARBA00009634"/>
    </source>
</evidence>
<keyword evidence="9 17" id="KW-1133">Transmembrane helix</keyword>
<dbReference type="PRINTS" id="PR01537">
    <property type="entry name" value="INTRLKN1R1F"/>
</dbReference>
<name>A0A668SC82_OREAU</name>
<keyword evidence="14 15" id="KW-0395">Inflammatory response</keyword>
<dbReference type="GO" id="GO:0045087">
    <property type="term" value="P:innate immune response"/>
    <property type="evidence" value="ECO:0007669"/>
    <property type="project" value="UniProtKB-UniRule"/>
</dbReference>
<organism evidence="19 20">
    <name type="scientific">Oreochromis aureus</name>
    <name type="common">Israeli tilapia</name>
    <name type="synonym">Chromis aureus</name>
    <dbReference type="NCBI Taxonomy" id="47969"/>
    <lineage>
        <taxon>Eukaryota</taxon>
        <taxon>Metazoa</taxon>
        <taxon>Chordata</taxon>
        <taxon>Craniata</taxon>
        <taxon>Vertebrata</taxon>
        <taxon>Euteleostomi</taxon>
        <taxon>Actinopterygii</taxon>
        <taxon>Neopterygii</taxon>
        <taxon>Teleostei</taxon>
        <taxon>Neoteleostei</taxon>
        <taxon>Acanthomorphata</taxon>
        <taxon>Ovalentaria</taxon>
        <taxon>Cichlomorphae</taxon>
        <taxon>Cichliformes</taxon>
        <taxon>Cichlidae</taxon>
        <taxon>African cichlids</taxon>
        <taxon>Pseudocrenilabrinae</taxon>
        <taxon>Oreochromini</taxon>
        <taxon>Oreochromis</taxon>
    </lineage>
</organism>
<dbReference type="Pfam" id="PF01582">
    <property type="entry name" value="TIR"/>
    <property type="match status" value="1"/>
</dbReference>
<dbReference type="PRINTS" id="PR00019">
    <property type="entry name" value="LEURICHRPT"/>
</dbReference>
<keyword evidence="4" id="KW-0433">Leucine-rich repeat</keyword>
<evidence type="ECO:0000256" key="6">
    <source>
        <dbReference type="ARBA" id="ARBA00022729"/>
    </source>
</evidence>
<evidence type="ECO:0000256" key="8">
    <source>
        <dbReference type="ARBA" id="ARBA00022859"/>
    </source>
</evidence>
<proteinExistence type="inferred from homology"/>
<dbReference type="PANTHER" id="PTHR24365:SF422">
    <property type="entry name" value="TOLL-LIKE RECEPTOR 6"/>
    <property type="match status" value="1"/>
</dbReference>
<dbReference type="Gene3D" id="3.40.50.10140">
    <property type="entry name" value="Toll/interleukin-1 receptor homology (TIR) domain"/>
    <property type="match status" value="1"/>
</dbReference>
<evidence type="ECO:0000313" key="20">
    <source>
        <dbReference type="Proteomes" id="UP000472276"/>
    </source>
</evidence>
<dbReference type="FunFam" id="3.80.10.10:FF:000046">
    <property type="entry name" value="Toll-like receptor 2"/>
    <property type="match status" value="1"/>
</dbReference>
<dbReference type="InterPro" id="IPR017241">
    <property type="entry name" value="Toll-like_receptor"/>
</dbReference>
<evidence type="ECO:0000256" key="4">
    <source>
        <dbReference type="ARBA" id="ARBA00022614"/>
    </source>
</evidence>
<dbReference type="InterPro" id="IPR035897">
    <property type="entry name" value="Toll_tir_struct_dom_sf"/>
</dbReference>
<evidence type="ECO:0000256" key="12">
    <source>
        <dbReference type="ARBA" id="ARBA00023170"/>
    </source>
</evidence>